<dbReference type="GO" id="GO:0006004">
    <property type="term" value="P:fucose metabolic process"/>
    <property type="evidence" value="ECO:0007669"/>
    <property type="project" value="InterPro"/>
</dbReference>
<dbReference type="RefSeq" id="WP_055168893.1">
    <property type="nucleotide sequence ID" value="NZ_AP031446.1"/>
</dbReference>
<protein>
    <recommendedName>
        <fullName evidence="3">alpha-L-fucosidase</fullName>
        <ecNumber evidence="3">3.2.1.51</ecNumber>
    </recommendedName>
</protein>
<dbReference type="EC" id="3.2.1.51" evidence="3"/>
<feature type="domain" description="Alpha-L-fucosidase C-terminal" evidence="8">
    <location>
        <begin position="406"/>
        <end position="481"/>
    </location>
</feature>
<reference evidence="9" key="1">
    <citation type="submission" date="2021-10" db="EMBL/GenBank/DDBJ databases">
        <title>Collection of gut derived symbiotic bacterial strains cultured from healthy donors.</title>
        <authorList>
            <person name="Lin H."/>
            <person name="Littmann E."/>
            <person name="Claire K."/>
            <person name="Pamer E."/>
        </authorList>
    </citation>
    <scope>NUCLEOTIDE SEQUENCE</scope>
    <source>
        <strain evidence="9">MSK.23.4</strain>
    </source>
</reference>
<evidence type="ECO:0000256" key="5">
    <source>
        <dbReference type="ARBA" id="ARBA00022801"/>
    </source>
</evidence>
<evidence type="ECO:0000313" key="10">
    <source>
        <dbReference type="Proteomes" id="UP001297422"/>
    </source>
</evidence>
<dbReference type="SUPFAM" id="SSF51445">
    <property type="entry name" value="(Trans)glycosidases"/>
    <property type="match status" value="1"/>
</dbReference>
<dbReference type="Pfam" id="PF01120">
    <property type="entry name" value="Alpha_L_fucos"/>
    <property type="match status" value="1"/>
</dbReference>
<keyword evidence="5" id="KW-0378">Hydrolase</keyword>
<accession>A0A2N5NR79</accession>
<evidence type="ECO:0000256" key="4">
    <source>
        <dbReference type="ARBA" id="ARBA00022729"/>
    </source>
</evidence>
<dbReference type="SMART" id="SM00812">
    <property type="entry name" value="Alpha_L_fucos"/>
    <property type="match status" value="1"/>
</dbReference>
<evidence type="ECO:0000256" key="2">
    <source>
        <dbReference type="ARBA" id="ARBA00007951"/>
    </source>
</evidence>
<dbReference type="EMBL" id="JAJBNC010000016">
    <property type="protein sequence ID" value="MCB5494199.1"/>
    <property type="molecule type" value="Genomic_DNA"/>
</dbReference>
<dbReference type="InterPro" id="IPR031919">
    <property type="entry name" value="Fucosidase_C"/>
</dbReference>
<comment type="caution">
    <text evidence="9">The sequence shown here is derived from an EMBL/GenBank/DDBJ whole genome shotgun (WGS) entry which is preliminary data.</text>
</comment>
<dbReference type="PANTHER" id="PTHR10030">
    <property type="entry name" value="ALPHA-L-FUCOSIDASE"/>
    <property type="match status" value="1"/>
</dbReference>
<dbReference type="PIRSF" id="PIRSF001092">
    <property type="entry name" value="Alpha-L-fucosidase"/>
    <property type="match status" value="1"/>
</dbReference>
<dbReference type="InterPro" id="IPR013780">
    <property type="entry name" value="Glyco_hydro_b"/>
</dbReference>
<evidence type="ECO:0000259" key="7">
    <source>
        <dbReference type="Pfam" id="PF01120"/>
    </source>
</evidence>
<evidence type="ECO:0000256" key="6">
    <source>
        <dbReference type="ARBA" id="ARBA00023295"/>
    </source>
</evidence>
<dbReference type="InterPro" id="IPR016286">
    <property type="entry name" value="FUC_metazoa-typ"/>
</dbReference>
<comment type="function">
    <text evidence="1">Alpha-L-fucosidase is responsible for hydrolyzing the alpha-1,6-linked fucose joined to the reducing-end N-acetylglucosamine of the carbohydrate moieties of glycoproteins.</text>
</comment>
<dbReference type="Gene3D" id="2.60.40.1180">
    <property type="entry name" value="Golgi alpha-mannosidase II"/>
    <property type="match status" value="1"/>
</dbReference>
<dbReference type="GO" id="GO:0005764">
    <property type="term" value="C:lysosome"/>
    <property type="evidence" value="ECO:0007669"/>
    <property type="project" value="TreeGrafter"/>
</dbReference>
<dbReference type="PANTHER" id="PTHR10030:SF37">
    <property type="entry name" value="ALPHA-L-FUCOSIDASE-RELATED"/>
    <property type="match status" value="1"/>
</dbReference>
<evidence type="ECO:0000256" key="3">
    <source>
        <dbReference type="ARBA" id="ARBA00012662"/>
    </source>
</evidence>
<comment type="similarity">
    <text evidence="2">Belongs to the glycosyl hydrolase 29 family.</text>
</comment>
<name>A0A2N5NR79_MEDGN</name>
<gene>
    <name evidence="9" type="ORF">LIQ10_10695</name>
</gene>
<dbReference type="AlphaFoldDB" id="A0A2N5NR79"/>
<dbReference type="GO" id="GO:0004560">
    <property type="term" value="F:alpha-L-fucosidase activity"/>
    <property type="evidence" value="ECO:0007669"/>
    <property type="project" value="InterPro"/>
</dbReference>
<organism evidence="9 10">
    <name type="scientific">Mediterraneibacter gnavus</name>
    <name type="common">Ruminococcus gnavus</name>
    <dbReference type="NCBI Taxonomy" id="33038"/>
    <lineage>
        <taxon>Bacteria</taxon>
        <taxon>Bacillati</taxon>
        <taxon>Bacillota</taxon>
        <taxon>Clostridia</taxon>
        <taxon>Lachnospirales</taxon>
        <taxon>Lachnospiraceae</taxon>
        <taxon>Mediterraneibacter</taxon>
    </lineage>
</organism>
<keyword evidence="6" id="KW-0326">Glycosidase</keyword>
<dbReference type="Proteomes" id="UP001297422">
    <property type="component" value="Unassembled WGS sequence"/>
</dbReference>
<evidence type="ECO:0000259" key="8">
    <source>
        <dbReference type="Pfam" id="PF16757"/>
    </source>
</evidence>
<dbReference type="GO" id="GO:0016139">
    <property type="term" value="P:glycoside catabolic process"/>
    <property type="evidence" value="ECO:0007669"/>
    <property type="project" value="TreeGrafter"/>
</dbReference>
<evidence type="ECO:0000313" key="9">
    <source>
        <dbReference type="EMBL" id="MCB5494199.1"/>
    </source>
</evidence>
<dbReference type="InterPro" id="IPR057739">
    <property type="entry name" value="Glyco_hydro_29_N"/>
</dbReference>
<dbReference type="Gene3D" id="3.20.20.80">
    <property type="entry name" value="Glycosidases"/>
    <property type="match status" value="1"/>
</dbReference>
<keyword evidence="4" id="KW-0732">Signal</keyword>
<dbReference type="Pfam" id="PF16757">
    <property type="entry name" value="Fucosidase_C"/>
    <property type="match status" value="1"/>
</dbReference>
<dbReference type="InterPro" id="IPR000933">
    <property type="entry name" value="Glyco_hydro_29"/>
</dbReference>
<feature type="domain" description="Glycoside hydrolase family 29 N-terminal" evidence="7">
    <location>
        <begin position="16"/>
        <end position="373"/>
    </location>
</feature>
<sequence length="494" mass="58029">MTSQEEQAYLEEIERVIKAGPYHADWNSLTDWSAPDWFLQKRFGIFIHWGLYSIAAHANEWYSRNMYIKEKEEWEYHRKTYGDHREFGYKDFIPMFTAEKFNPREWMKLFKEAGAGYVFPVAEHHDGFQMYKSRISRYNAWDMGPHRDLLGEFKEAAEEEGLVFCTSSHRAEHWFFMGHGKEFDSDIREPLQKGDFYWPAMPEPDNQDLRSNPYPTEEFLTDWLLRTCEIIDEYRPSLLYFDWWLQHEAFKEVLKKLAAYYYNRAVQWGKKVAICYKHDAMMFGSGIVEVERGALAEAKPYVWQTDTAIAKNSWCYTDTLEYKTSRQIICNFIEILSKNGNMLLNVGPRGDGSIPEEDIKILKEIGEWMKKNESAVSGSRPWRKSREGTLQIPEGQFTDNLELPYTKEDIRFTVKGDSIYAFVMQYPEDGVLTIRSLADSKDQNVPEFHGLIEQIRVLGFDKANVQWKTDSEGLHLQIQGVKTDLPAVLRIQVK</sequence>
<proteinExistence type="inferred from homology"/>
<dbReference type="InterPro" id="IPR017853">
    <property type="entry name" value="GH"/>
</dbReference>
<evidence type="ECO:0000256" key="1">
    <source>
        <dbReference type="ARBA" id="ARBA00004071"/>
    </source>
</evidence>